<evidence type="ECO:0000313" key="1">
    <source>
        <dbReference type="EnsemblMetazoa" id="BGLB036887-PA"/>
    </source>
</evidence>
<reference evidence="1" key="1">
    <citation type="submission" date="2020-05" db="UniProtKB">
        <authorList>
            <consortium name="EnsemblMetazoa"/>
        </authorList>
    </citation>
    <scope>IDENTIFICATION</scope>
    <source>
        <strain evidence="1">BB02</strain>
    </source>
</reference>
<evidence type="ECO:0000313" key="2">
    <source>
        <dbReference type="Proteomes" id="UP000076420"/>
    </source>
</evidence>
<dbReference type="AlphaFoldDB" id="A0A2C9LZQ4"/>
<dbReference type="GO" id="GO:0007005">
    <property type="term" value="P:mitochondrion organization"/>
    <property type="evidence" value="ECO:0007669"/>
    <property type="project" value="TreeGrafter"/>
</dbReference>
<dbReference type="Proteomes" id="UP000076420">
    <property type="component" value="Unassembled WGS sequence"/>
</dbReference>
<dbReference type="GO" id="GO:0003723">
    <property type="term" value="F:RNA binding"/>
    <property type="evidence" value="ECO:0007669"/>
    <property type="project" value="TreeGrafter"/>
</dbReference>
<dbReference type="PANTHER" id="PTHR14700">
    <property type="entry name" value="PENTATRICOPEPTIDE REPEAT-CONTAINING PROTEIN 2, MITOCHONDRIAL"/>
    <property type="match status" value="1"/>
</dbReference>
<protein>
    <recommendedName>
        <fullName evidence="3">Pentatricopeptide repeat-containing protein 2, mitochondrial</fullName>
    </recommendedName>
</protein>
<dbReference type="GO" id="GO:0050684">
    <property type="term" value="P:regulation of mRNA processing"/>
    <property type="evidence" value="ECO:0007669"/>
    <property type="project" value="InterPro"/>
</dbReference>
<dbReference type="OrthoDB" id="6073372at2759"/>
<evidence type="ECO:0008006" key="3">
    <source>
        <dbReference type="Google" id="ProtNLM"/>
    </source>
</evidence>
<sequence length="364" mass="42482">MAMPIRKYCNSLFIMKLPKYFNKNDRRQLFSEADLKLDRFQRQRVFKKDELGVTGKNTILKKLECVQTSTDAKSNVYSLIDLIHIAENKEDLHILKRVTQLICKSDINTIENFSFGASLLRLYYYLGLPIEAYEMYKDPACHEFLSDNTCHRILMDMLYCHKYYNETLDVFRGLKNFNIDCVTLALASCYHINTEESFLKAHSIVKNNKEEHVFSRRALLFYSMLCIRQNKPDQALQILTLVKENNLSKNIKLMALAKSGQGRQIMEVLETIKDLSENVEMPLLCRIYSDTMTDLEQVLKEKLRPKEFANFCFLQEDLSDRAVLSRQTVSNLLERIIPGNIEYWRRGGKQKVIRDFSSVSAEAT</sequence>
<dbReference type="VEuPathDB" id="VectorBase:BGLB036887"/>
<dbReference type="GO" id="GO:0005739">
    <property type="term" value="C:mitochondrion"/>
    <property type="evidence" value="ECO:0007669"/>
    <property type="project" value="InterPro"/>
</dbReference>
<gene>
    <name evidence="1" type="primary">106071391</name>
</gene>
<dbReference type="PANTHER" id="PTHR14700:SF0">
    <property type="entry name" value="PENTATRICOPEPTIDE REPEAT-CONTAINING PROTEIN 2, MITOCHONDRIAL"/>
    <property type="match status" value="1"/>
</dbReference>
<dbReference type="InterPro" id="IPR034629">
    <property type="entry name" value="PTCD2"/>
</dbReference>
<name>A0A2C9LZQ4_BIOGL</name>
<dbReference type="KEGG" id="bgt:106071391"/>
<dbReference type="EnsemblMetazoa" id="BGLB036887-RA">
    <property type="protein sequence ID" value="BGLB036887-PA"/>
    <property type="gene ID" value="BGLB036887"/>
</dbReference>
<proteinExistence type="predicted"/>
<accession>A0A2C9LZQ4</accession>
<organism evidence="1 2">
    <name type="scientific">Biomphalaria glabrata</name>
    <name type="common">Bloodfluke planorb</name>
    <name type="synonym">Freshwater snail</name>
    <dbReference type="NCBI Taxonomy" id="6526"/>
    <lineage>
        <taxon>Eukaryota</taxon>
        <taxon>Metazoa</taxon>
        <taxon>Spiralia</taxon>
        <taxon>Lophotrochozoa</taxon>
        <taxon>Mollusca</taxon>
        <taxon>Gastropoda</taxon>
        <taxon>Heterobranchia</taxon>
        <taxon>Euthyneura</taxon>
        <taxon>Panpulmonata</taxon>
        <taxon>Hygrophila</taxon>
        <taxon>Lymnaeoidea</taxon>
        <taxon>Planorbidae</taxon>
        <taxon>Biomphalaria</taxon>
    </lineage>
</organism>
<dbReference type="VEuPathDB" id="VectorBase:BGLAX_045170"/>